<dbReference type="SUPFAM" id="SSF53098">
    <property type="entry name" value="Ribonuclease H-like"/>
    <property type="match status" value="1"/>
</dbReference>
<evidence type="ECO:0000313" key="3">
    <source>
        <dbReference type="Proteomes" id="UP000597444"/>
    </source>
</evidence>
<feature type="domain" description="Integrase catalytic" evidence="1">
    <location>
        <begin position="509"/>
        <end position="701"/>
    </location>
</feature>
<dbReference type="Proteomes" id="UP000597444">
    <property type="component" value="Unassembled WGS sequence"/>
</dbReference>
<accession>A0A8J3N6N3</accession>
<dbReference type="InterPro" id="IPR014833">
    <property type="entry name" value="TnsA_N"/>
</dbReference>
<dbReference type="InterPro" id="IPR001584">
    <property type="entry name" value="Integrase_cat-core"/>
</dbReference>
<dbReference type="RefSeq" id="WP_220206925.1">
    <property type="nucleotide sequence ID" value="NZ_BNJK01000001.1"/>
</dbReference>
<dbReference type="PROSITE" id="PS50994">
    <property type="entry name" value="INTEGRASE"/>
    <property type="match status" value="1"/>
</dbReference>
<reference evidence="2" key="1">
    <citation type="submission" date="2020-10" db="EMBL/GenBank/DDBJ databases">
        <title>Taxonomic study of unclassified bacteria belonging to the class Ktedonobacteria.</title>
        <authorList>
            <person name="Yabe S."/>
            <person name="Wang C.M."/>
            <person name="Zheng Y."/>
            <person name="Sakai Y."/>
            <person name="Cavaletti L."/>
            <person name="Monciardini P."/>
            <person name="Donadio S."/>
        </authorList>
    </citation>
    <scope>NUCLEOTIDE SEQUENCE</scope>
    <source>
        <strain evidence="2">ID150040</strain>
    </source>
</reference>
<dbReference type="AlphaFoldDB" id="A0A8J3N6N3"/>
<dbReference type="EMBL" id="BNJK01000001">
    <property type="protein sequence ID" value="GHO96287.1"/>
    <property type="molecule type" value="Genomic_DNA"/>
</dbReference>
<dbReference type="GO" id="GO:0003676">
    <property type="term" value="F:nucleic acid binding"/>
    <property type="evidence" value="ECO:0007669"/>
    <property type="project" value="InterPro"/>
</dbReference>
<name>A0A8J3N6N3_9CHLR</name>
<dbReference type="InterPro" id="IPR036397">
    <property type="entry name" value="RNaseH_sf"/>
</dbReference>
<dbReference type="GO" id="GO:0015074">
    <property type="term" value="P:DNA integration"/>
    <property type="evidence" value="ECO:0007669"/>
    <property type="project" value="InterPro"/>
</dbReference>
<dbReference type="InterPro" id="IPR012337">
    <property type="entry name" value="RNaseH-like_sf"/>
</dbReference>
<comment type="caution">
    <text evidence="2">The sequence shown here is derived from an EMBL/GenBank/DDBJ whole genome shotgun (WGS) entry which is preliminary data.</text>
</comment>
<gene>
    <name evidence="2" type="ORF">KSF_063350</name>
</gene>
<keyword evidence="3" id="KW-1185">Reference proteome</keyword>
<dbReference type="Pfam" id="PF08722">
    <property type="entry name" value="Tn7_TnsA-like_N"/>
    <property type="match status" value="1"/>
</dbReference>
<dbReference type="Gene3D" id="3.30.420.10">
    <property type="entry name" value="Ribonuclease H-like superfamily/Ribonuclease H"/>
    <property type="match status" value="1"/>
</dbReference>
<sequence>MLQPLDFSLWCDKLKFPEATCKKIQEIRSSEPVRNRQSRVGNWTGRYPSKKMKRTIQFESRTVEFPAIYNMENDDMVLELYDQPSKIEMRYMSSGEHPRPVVFWNTPDFFVLYADSAGWEEWKPEEQLKELAKSMANRYQLDGEGNWRCPPGEAYAARYGLKYRVRSDAELNPIYLRNLRFIEDLVRESCAQVDPVALKVLQNLFSEEPVITFAELLEQLEAQHIYHALLLKHIYVNLAVAPLADSKYVHFFRDQEVARAYIILDENPYRPARPQYVDVGIGQDIVWDGRVWTICNIGETAFYMRSEQKDWAEISKEDFQAWVVQGKIIQPDNNKKTDTRGISENGHEILSKAGMKDYEAANKRHSLLQQYRAGATPETLQVPYRTLRDWEKKWEKAERDYGHGYIGLLARYQRSGNAQRKLPQVSIDKMIEHIKNDYETDRQKVRVHSWAQLAHACETEGIPTPTYKTFCKEIKKRKGYEQTLRRKGRRAAYQEKTMYLMLDQCTPRHGDFPFQVVHLDHDQLDVVLRSSRTGKVLGKPWATVMTDAYSRRVLAVYLTFDDPSYRSDMMVLRECVRRHGRLPQTLVVDRGSDFGSTYFETLLAFYDITKLERPSAEPRAGSVIERLFGTTNTSFINNVMANTQNTKKPREMTKSVDPYRKAKWTLPAFYRRLCEWFYEVYDQRMHSALEQSPRDEFIAGIKLSGVRSYRMIPYDETFLMMTLPTTSQGKAKVIPGRGVKIHYEFYWADAFKNPDVENTEVLLRYDPFDISRAFAFVKGQWIQCLAAHYSILRNHSERELKMVSAELRKRRSVHAQHFTLTMKQIAEFLTSVEAEEKFGIQRLYDAESREILQVIDASYVNQFQALQASSMPPQIQDEEVDDKDDVEIYGEY</sequence>
<organism evidence="2 3">
    <name type="scientific">Reticulibacter mediterranei</name>
    <dbReference type="NCBI Taxonomy" id="2778369"/>
    <lineage>
        <taxon>Bacteria</taxon>
        <taxon>Bacillati</taxon>
        <taxon>Chloroflexota</taxon>
        <taxon>Ktedonobacteria</taxon>
        <taxon>Ktedonobacterales</taxon>
        <taxon>Reticulibacteraceae</taxon>
        <taxon>Reticulibacter</taxon>
    </lineage>
</organism>
<evidence type="ECO:0000313" key="2">
    <source>
        <dbReference type="EMBL" id="GHO96287.1"/>
    </source>
</evidence>
<evidence type="ECO:0000259" key="1">
    <source>
        <dbReference type="PROSITE" id="PS50994"/>
    </source>
</evidence>
<proteinExistence type="predicted"/>
<protein>
    <submittedName>
        <fullName evidence="2">Transposase</fullName>
    </submittedName>
</protein>